<dbReference type="AlphaFoldDB" id="A0A9P0NVB8"/>
<dbReference type="PROSITE" id="PS50835">
    <property type="entry name" value="IG_LIKE"/>
    <property type="match status" value="1"/>
</dbReference>
<dbReference type="InterPro" id="IPR003599">
    <property type="entry name" value="Ig_sub"/>
</dbReference>
<dbReference type="Proteomes" id="UP001152888">
    <property type="component" value="Unassembled WGS sequence"/>
</dbReference>
<dbReference type="InterPro" id="IPR013783">
    <property type="entry name" value="Ig-like_fold"/>
</dbReference>
<dbReference type="InterPro" id="IPR007110">
    <property type="entry name" value="Ig-like_dom"/>
</dbReference>
<evidence type="ECO:0000256" key="2">
    <source>
        <dbReference type="ARBA" id="ARBA00023157"/>
    </source>
</evidence>
<dbReference type="CDD" id="cd00096">
    <property type="entry name" value="Ig"/>
    <property type="match status" value="1"/>
</dbReference>
<evidence type="ECO:0000256" key="4">
    <source>
        <dbReference type="SAM" id="Phobius"/>
    </source>
</evidence>
<keyword evidence="4" id="KW-1133">Transmembrane helix</keyword>
<evidence type="ECO:0000259" key="5">
    <source>
        <dbReference type="PROSITE" id="PS50835"/>
    </source>
</evidence>
<dbReference type="SMART" id="SM00409">
    <property type="entry name" value="IG"/>
    <property type="match status" value="1"/>
</dbReference>
<dbReference type="GO" id="GO:0043025">
    <property type="term" value="C:neuronal cell body"/>
    <property type="evidence" value="ECO:0007669"/>
    <property type="project" value="TreeGrafter"/>
</dbReference>
<dbReference type="FunFam" id="2.60.40.10:FF:000032">
    <property type="entry name" value="palladin isoform X1"/>
    <property type="match status" value="1"/>
</dbReference>
<dbReference type="Pfam" id="PF13927">
    <property type="entry name" value="Ig_3"/>
    <property type="match status" value="1"/>
</dbReference>
<organism evidence="6 7">
    <name type="scientific">Acanthoscelides obtectus</name>
    <name type="common">Bean weevil</name>
    <name type="synonym">Bruchus obtectus</name>
    <dbReference type="NCBI Taxonomy" id="200917"/>
    <lineage>
        <taxon>Eukaryota</taxon>
        <taxon>Metazoa</taxon>
        <taxon>Ecdysozoa</taxon>
        <taxon>Arthropoda</taxon>
        <taxon>Hexapoda</taxon>
        <taxon>Insecta</taxon>
        <taxon>Pterygota</taxon>
        <taxon>Neoptera</taxon>
        <taxon>Endopterygota</taxon>
        <taxon>Coleoptera</taxon>
        <taxon>Polyphaga</taxon>
        <taxon>Cucujiformia</taxon>
        <taxon>Chrysomeloidea</taxon>
        <taxon>Chrysomelidae</taxon>
        <taxon>Bruchinae</taxon>
        <taxon>Bruchini</taxon>
        <taxon>Acanthoscelides</taxon>
    </lineage>
</organism>
<dbReference type="GO" id="GO:0005886">
    <property type="term" value="C:plasma membrane"/>
    <property type="evidence" value="ECO:0007669"/>
    <property type="project" value="TreeGrafter"/>
</dbReference>
<keyword evidence="7" id="KW-1185">Reference proteome</keyword>
<keyword evidence="3" id="KW-0393">Immunoglobulin domain</keyword>
<dbReference type="GO" id="GO:0050808">
    <property type="term" value="P:synapse organization"/>
    <property type="evidence" value="ECO:0007669"/>
    <property type="project" value="TreeGrafter"/>
</dbReference>
<evidence type="ECO:0000313" key="6">
    <source>
        <dbReference type="EMBL" id="CAH1960637.1"/>
    </source>
</evidence>
<dbReference type="SUPFAM" id="SSF48726">
    <property type="entry name" value="Immunoglobulin"/>
    <property type="match status" value="1"/>
</dbReference>
<comment type="caution">
    <text evidence="6">The sequence shown here is derived from an EMBL/GenBank/DDBJ whole genome shotgun (WGS) entry which is preliminary data.</text>
</comment>
<dbReference type="InterPro" id="IPR003598">
    <property type="entry name" value="Ig_sub2"/>
</dbReference>
<dbReference type="InterPro" id="IPR036179">
    <property type="entry name" value="Ig-like_dom_sf"/>
</dbReference>
<keyword evidence="4" id="KW-0472">Membrane</keyword>
<feature type="transmembrane region" description="Helical" evidence="4">
    <location>
        <begin position="12"/>
        <end position="30"/>
    </location>
</feature>
<accession>A0A9P0NVB8</accession>
<keyword evidence="4" id="KW-0812">Transmembrane</keyword>
<feature type="domain" description="Ig-like" evidence="5">
    <location>
        <begin position="56"/>
        <end position="164"/>
    </location>
</feature>
<dbReference type="Gene3D" id="2.60.40.10">
    <property type="entry name" value="Immunoglobulins"/>
    <property type="match status" value="1"/>
</dbReference>
<protein>
    <recommendedName>
        <fullName evidence="5">Ig-like domain-containing protein</fullName>
    </recommendedName>
</protein>
<dbReference type="PANTHER" id="PTHR45080:SF8">
    <property type="entry name" value="IG-LIKE DOMAIN-CONTAINING PROTEIN"/>
    <property type="match status" value="1"/>
</dbReference>
<proteinExistence type="predicted"/>
<dbReference type="PANTHER" id="PTHR45080">
    <property type="entry name" value="CONTACTIN 5"/>
    <property type="match status" value="1"/>
</dbReference>
<dbReference type="OrthoDB" id="6127080at2759"/>
<keyword evidence="1" id="KW-0732">Signal</keyword>
<gene>
    <name evidence="6" type="ORF">ACAOBT_LOCUS3711</name>
</gene>
<dbReference type="GO" id="GO:0030424">
    <property type="term" value="C:axon"/>
    <property type="evidence" value="ECO:0007669"/>
    <property type="project" value="TreeGrafter"/>
</dbReference>
<evidence type="ECO:0000256" key="3">
    <source>
        <dbReference type="ARBA" id="ARBA00023319"/>
    </source>
</evidence>
<dbReference type="GO" id="GO:0008046">
    <property type="term" value="F:axon guidance receptor activity"/>
    <property type="evidence" value="ECO:0007669"/>
    <property type="project" value="TreeGrafter"/>
</dbReference>
<dbReference type="GO" id="GO:0007156">
    <property type="term" value="P:homophilic cell adhesion via plasma membrane adhesion molecules"/>
    <property type="evidence" value="ECO:0007669"/>
    <property type="project" value="TreeGrafter"/>
</dbReference>
<evidence type="ECO:0000256" key="1">
    <source>
        <dbReference type="ARBA" id="ARBA00022729"/>
    </source>
</evidence>
<dbReference type="InterPro" id="IPR050958">
    <property type="entry name" value="Cell_Adh-Cytoskel_Orgn"/>
</dbReference>
<reference evidence="6" key="1">
    <citation type="submission" date="2022-03" db="EMBL/GenBank/DDBJ databases">
        <authorList>
            <person name="Sayadi A."/>
        </authorList>
    </citation>
    <scope>NUCLEOTIDE SEQUENCE</scope>
</reference>
<sequence>MHIESAGMKLKLGYSFVLLIVVSFIGQVELRRGRARSRTKSKFQIGLPITGKYRDPESDQYYNNNNGAKITLASHFDYEYVLGHKIAFLCVARGNPRPHITWYKDGSEIFTHQYLHIHEWQMGTDKIKSKLEIDPATQMDAGVYECTADNMYSIDRRSFKTDFSIAFD</sequence>
<keyword evidence="2" id="KW-1015">Disulfide bond</keyword>
<dbReference type="SMART" id="SM00408">
    <property type="entry name" value="IGc2"/>
    <property type="match status" value="1"/>
</dbReference>
<evidence type="ECO:0000313" key="7">
    <source>
        <dbReference type="Proteomes" id="UP001152888"/>
    </source>
</evidence>
<dbReference type="EMBL" id="CAKOFQ010006688">
    <property type="protein sequence ID" value="CAH1960637.1"/>
    <property type="molecule type" value="Genomic_DNA"/>
</dbReference>
<name>A0A9P0NVB8_ACAOB</name>